<dbReference type="PANTHER" id="PTHR39321:SF3">
    <property type="entry name" value="PHOSPHOPANTETHEINE ADENYLYLTRANSFERASE"/>
    <property type="match status" value="1"/>
</dbReference>
<dbReference type="EC" id="2.7.7.18" evidence="10"/>
<dbReference type="SUPFAM" id="SSF52374">
    <property type="entry name" value="Nucleotidylyl transferase"/>
    <property type="match status" value="1"/>
</dbReference>
<keyword evidence="5 10" id="KW-0548">Nucleotidyltransferase</keyword>
<protein>
    <recommendedName>
        <fullName evidence="10">Probable nicotinate-nucleotide adenylyltransferase</fullName>
        <ecNumber evidence="10">2.7.7.18</ecNumber>
    </recommendedName>
    <alternativeName>
        <fullName evidence="10">Deamido-NAD(+) diphosphorylase</fullName>
    </alternativeName>
    <alternativeName>
        <fullName evidence="10">Deamido-NAD(+) pyrophosphorylase</fullName>
    </alternativeName>
    <alternativeName>
        <fullName evidence="10">Nicotinate mononucleotide adenylyltransferase</fullName>
        <shortName evidence="10">NaMN adenylyltransferase</shortName>
    </alternativeName>
</protein>
<keyword evidence="3 10" id="KW-0662">Pyridine nucleotide biosynthesis</keyword>
<dbReference type="RefSeq" id="WP_015442237.1">
    <property type="nucleotide sequence ID" value="NC_020520.1"/>
</dbReference>
<evidence type="ECO:0000256" key="5">
    <source>
        <dbReference type="ARBA" id="ARBA00022695"/>
    </source>
</evidence>
<comment type="pathway">
    <text evidence="2 10">Cofactor biosynthesis; NAD(+) biosynthesis; deamido-NAD(+) from nicotinate D-ribonucleotide: step 1/1.</text>
</comment>
<dbReference type="GO" id="GO:0004515">
    <property type="term" value="F:nicotinate-nucleotide adenylyltransferase activity"/>
    <property type="evidence" value="ECO:0007669"/>
    <property type="project" value="UniProtKB-UniRule"/>
</dbReference>
<dbReference type="UniPathway" id="UPA00253">
    <property type="reaction ID" value="UER00332"/>
</dbReference>
<keyword evidence="7 10" id="KW-0067">ATP-binding</keyword>
<dbReference type="Gene3D" id="3.40.50.620">
    <property type="entry name" value="HUPs"/>
    <property type="match status" value="1"/>
</dbReference>
<accession>A0A6C7E9B8</accession>
<keyword evidence="8 10" id="KW-0520">NAD</keyword>
<dbReference type="NCBIfam" id="NF000840">
    <property type="entry name" value="PRK00071.1-3"/>
    <property type="match status" value="1"/>
</dbReference>
<reference evidence="12 13" key="1">
    <citation type="journal article" date="2013" name="Int. J. Syst. Evol. Microbiol.">
        <title>Ilumatobacter nonamiense sp. nov. and Ilumatobacter coccineum sp. nov., isolated from seashore sand.</title>
        <authorList>
            <person name="Matsumoto A."/>
            <person name="Kasai H."/>
            <person name="Matsuo Y."/>
            <person name="Shizuri Y."/>
            <person name="Ichikawa N."/>
            <person name="Fujita N."/>
            <person name="Omura S."/>
            <person name="Takahashi Y."/>
        </authorList>
    </citation>
    <scope>NUCLEOTIDE SEQUENCE [LARGE SCALE GENOMIC DNA]</scope>
    <source>
        <strain evidence="13">NBRC 103263 / KCTC 29153 / YM16-304</strain>
    </source>
</reference>
<dbReference type="GO" id="GO:0005524">
    <property type="term" value="F:ATP binding"/>
    <property type="evidence" value="ECO:0007669"/>
    <property type="project" value="UniProtKB-KW"/>
</dbReference>
<dbReference type="AlphaFoldDB" id="A0A6C7E9B8"/>
<keyword evidence="4 10" id="KW-0808">Transferase</keyword>
<evidence type="ECO:0000256" key="3">
    <source>
        <dbReference type="ARBA" id="ARBA00022642"/>
    </source>
</evidence>
<evidence type="ECO:0000313" key="13">
    <source>
        <dbReference type="Proteomes" id="UP000011863"/>
    </source>
</evidence>
<keyword evidence="13" id="KW-1185">Reference proteome</keyword>
<dbReference type="GO" id="GO:0009435">
    <property type="term" value="P:NAD+ biosynthetic process"/>
    <property type="evidence" value="ECO:0007669"/>
    <property type="project" value="UniProtKB-UniRule"/>
</dbReference>
<evidence type="ECO:0000256" key="1">
    <source>
        <dbReference type="ARBA" id="ARBA00002324"/>
    </source>
</evidence>
<sequence>MGLFGGTFDPPHVGHLVTAVNVAYELDLDVVVMMVANIPWQKQGTRDITGAEDRLALVSAAVAAVDRLQPGRHEIDLGGNSYTADTLRSLAADFPGAELFTIVGDDAAAGLPSWERHEEVVAQSRLVVVDRPGEPVELPGGVDWIRVEVPRLEVSSTDLRARFTDGRPLDYLVTNPVLEEIRRRGLYGVPIGQAGTDDR</sequence>
<organism evidence="12 13">
    <name type="scientific">Ilumatobacter coccineus (strain NBRC 103263 / KCTC 29153 / YM16-304)</name>
    <dbReference type="NCBI Taxonomy" id="1313172"/>
    <lineage>
        <taxon>Bacteria</taxon>
        <taxon>Bacillati</taxon>
        <taxon>Actinomycetota</taxon>
        <taxon>Acidimicrobiia</taxon>
        <taxon>Acidimicrobiales</taxon>
        <taxon>Ilumatobacteraceae</taxon>
        <taxon>Ilumatobacter</taxon>
    </lineage>
</organism>
<keyword evidence="6 10" id="KW-0547">Nucleotide-binding</keyword>
<evidence type="ECO:0000256" key="4">
    <source>
        <dbReference type="ARBA" id="ARBA00022679"/>
    </source>
</evidence>
<evidence type="ECO:0000256" key="8">
    <source>
        <dbReference type="ARBA" id="ARBA00023027"/>
    </source>
</evidence>
<dbReference type="HAMAP" id="MF_00244">
    <property type="entry name" value="NaMN_adenylyltr"/>
    <property type="match status" value="1"/>
</dbReference>
<evidence type="ECO:0000256" key="6">
    <source>
        <dbReference type="ARBA" id="ARBA00022741"/>
    </source>
</evidence>
<dbReference type="InterPro" id="IPR004821">
    <property type="entry name" value="Cyt_trans-like"/>
</dbReference>
<dbReference type="InterPro" id="IPR014729">
    <property type="entry name" value="Rossmann-like_a/b/a_fold"/>
</dbReference>
<evidence type="ECO:0000259" key="11">
    <source>
        <dbReference type="Pfam" id="PF01467"/>
    </source>
</evidence>
<comment type="similarity">
    <text evidence="10">Belongs to the NadD family.</text>
</comment>
<dbReference type="EMBL" id="AP012057">
    <property type="protein sequence ID" value="BAN02990.1"/>
    <property type="molecule type" value="Genomic_DNA"/>
</dbReference>
<dbReference type="Proteomes" id="UP000011863">
    <property type="component" value="Chromosome"/>
</dbReference>
<evidence type="ECO:0000313" key="12">
    <source>
        <dbReference type="EMBL" id="BAN02990.1"/>
    </source>
</evidence>
<evidence type="ECO:0000256" key="2">
    <source>
        <dbReference type="ARBA" id="ARBA00005019"/>
    </source>
</evidence>
<dbReference type="KEGG" id="aym:YM304_26760"/>
<dbReference type="InterPro" id="IPR005248">
    <property type="entry name" value="NadD/NMNAT"/>
</dbReference>
<feature type="domain" description="Cytidyltransferase-like" evidence="11">
    <location>
        <begin position="3"/>
        <end position="162"/>
    </location>
</feature>
<comment type="function">
    <text evidence="1 10">Catalyzes the reversible adenylation of nicotinate mononucleotide (NaMN) to nicotinic acid adenine dinucleotide (NaAD).</text>
</comment>
<dbReference type="NCBIfam" id="TIGR00125">
    <property type="entry name" value="cyt_tran_rel"/>
    <property type="match status" value="1"/>
</dbReference>
<name>A0A6C7E9B8_ILUCY</name>
<gene>
    <name evidence="10 12" type="primary">nadD</name>
    <name evidence="12" type="ORF">YM304_26760</name>
</gene>
<dbReference type="CDD" id="cd02165">
    <property type="entry name" value="NMNAT"/>
    <property type="match status" value="1"/>
</dbReference>
<evidence type="ECO:0000256" key="9">
    <source>
        <dbReference type="ARBA" id="ARBA00048721"/>
    </source>
</evidence>
<evidence type="ECO:0000256" key="7">
    <source>
        <dbReference type="ARBA" id="ARBA00022840"/>
    </source>
</evidence>
<dbReference type="Pfam" id="PF01467">
    <property type="entry name" value="CTP_transf_like"/>
    <property type="match status" value="1"/>
</dbReference>
<dbReference type="NCBIfam" id="TIGR00482">
    <property type="entry name" value="nicotinate (nicotinamide) nucleotide adenylyltransferase"/>
    <property type="match status" value="1"/>
</dbReference>
<proteinExistence type="inferred from homology"/>
<comment type="catalytic activity">
    <reaction evidence="9 10">
        <text>nicotinate beta-D-ribonucleotide + ATP + H(+) = deamido-NAD(+) + diphosphate</text>
        <dbReference type="Rhea" id="RHEA:22860"/>
        <dbReference type="ChEBI" id="CHEBI:15378"/>
        <dbReference type="ChEBI" id="CHEBI:30616"/>
        <dbReference type="ChEBI" id="CHEBI:33019"/>
        <dbReference type="ChEBI" id="CHEBI:57502"/>
        <dbReference type="ChEBI" id="CHEBI:58437"/>
        <dbReference type="EC" id="2.7.7.18"/>
    </reaction>
</comment>
<dbReference type="PANTHER" id="PTHR39321">
    <property type="entry name" value="NICOTINATE-NUCLEOTIDE ADENYLYLTRANSFERASE-RELATED"/>
    <property type="match status" value="1"/>
</dbReference>
<evidence type="ECO:0000256" key="10">
    <source>
        <dbReference type="HAMAP-Rule" id="MF_00244"/>
    </source>
</evidence>